<accession>A0A4C1TR63</accession>
<dbReference type="AlphaFoldDB" id="A0A4C1TR63"/>
<dbReference type="Proteomes" id="UP000299102">
    <property type="component" value="Unassembled WGS sequence"/>
</dbReference>
<organism evidence="2 3">
    <name type="scientific">Eumeta variegata</name>
    <name type="common">Bagworm moth</name>
    <name type="synonym">Eumeta japonica</name>
    <dbReference type="NCBI Taxonomy" id="151549"/>
    <lineage>
        <taxon>Eukaryota</taxon>
        <taxon>Metazoa</taxon>
        <taxon>Ecdysozoa</taxon>
        <taxon>Arthropoda</taxon>
        <taxon>Hexapoda</taxon>
        <taxon>Insecta</taxon>
        <taxon>Pterygota</taxon>
        <taxon>Neoptera</taxon>
        <taxon>Endopterygota</taxon>
        <taxon>Lepidoptera</taxon>
        <taxon>Glossata</taxon>
        <taxon>Ditrysia</taxon>
        <taxon>Tineoidea</taxon>
        <taxon>Psychidae</taxon>
        <taxon>Oiketicinae</taxon>
        <taxon>Eumeta</taxon>
    </lineage>
</organism>
<gene>
    <name evidence="2" type="ORF">EVAR_10055_1</name>
</gene>
<keyword evidence="3" id="KW-1185">Reference proteome</keyword>
<name>A0A4C1TR63_EUMVA</name>
<protein>
    <submittedName>
        <fullName evidence="2">Uncharacterized protein</fullName>
    </submittedName>
</protein>
<evidence type="ECO:0000313" key="3">
    <source>
        <dbReference type="Proteomes" id="UP000299102"/>
    </source>
</evidence>
<dbReference type="EMBL" id="BGZK01000079">
    <property type="protein sequence ID" value="GBP16482.1"/>
    <property type="molecule type" value="Genomic_DNA"/>
</dbReference>
<comment type="caution">
    <text evidence="2">The sequence shown here is derived from an EMBL/GenBank/DDBJ whole genome shotgun (WGS) entry which is preliminary data.</text>
</comment>
<sequence>MDETVNICYRLNAHGRQSAGASHDIYILDDRLRNLDRNVRNNILVFSELVIITQNNTENYDADPRGQPMPRFCSDRKPFTSGPAGGVIDVGSGILTHSARRPEGGLI</sequence>
<evidence type="ECO:0000256" key="1">
    <source>
        <dbReference type="SAM" id="MobiDB-lite"/>
    </source>
</evidence>
<reference evidence="2 3" key="1">
    <citation type="journal article" date="2019" name="Commun. Biol.">
        <title>The bagworm genome reveals a unique fibroin gene that provides high tensile strength.</title>
        <authorList>
            <person name="Kono N."/>
            <person name="Nakamura H."/>
            <person name="Ohtoshi R."/>
            <person name="Tomita M."/>
            <person name="Numata K."/>
            <person name="Arakawa K."/>
        </authorList>
    </citation>
    <scope>NUCLEOTIDE SEQUENCE [LARGE SCALE GENOMIC DNA]</scope>
</reference>
<feature type="region of interest" description="Disordered" evidence="1">
    <location>
        <begin position="58"/>
        <end position="77"/>
    </location>
</feature>
<evidence type="ECO:0000313" key="2">
    <source>
        <dbReference type="EMBL" id="GBP16482.1"/>
    </source>
</evidence>
<proteinExistence type="predicted"/>